<dbReference type="InterPro" id="IPR009057">
    <property type="entry name" value="Homeodomain-like_sf"/>
</dbReference>
<keyword evidence="1" id="KW-0805">Transcription regulation</keyword>
<dbReference type="InterPro" id="IPR054156">
    <property type="entry name" value="YxaF_TetR_C"/>
</dbReference>
<dbReference type="RefSeq" id="WP_353865874.1">
    <property type="nucleotide sequence ID" value="NZ_CP088295.1"/>
</dbReference>
<dbReference type="Pfam" id="PF21993">
    <property type="entry name" value="TetR_C_13_2"/>
    <property type="match status" value="1"/>
</dbReference>
<feature type="domain" description="Transcriptional regulator LmrA/YxaF-like C-terminal" evidence="5">
    <location>
        <begin position="86"/>
        <end position="184"/>
    </location>
</feature>
<evidence type="ECO:0000256" key="3">
    <source>
        <dbReference type="ARBA" id="ARBA00023163"/>
    </source>
</evidence>
<dbReference type="PANTHER" id="PTHR47506">
    <property type="entry name" value="TRANSCRIPTIONAL REGULATORY PROTEIN"/>
    <property type="match status" value="1"/>
</dbReference>
<dbReference type="InterPro" id="IPR001647">
    <property type="entry name" value="HTH_TetR"/>
</dbReference>
<dbReference type="PANTHER" id="PTHR47506:SF3">
    <property type="entry name" value="HTH-TYPE TRANSCRIPTIONAL REGULATOR LMRA"/>
    <property type="match status" value="1"/>
</dbReference>
<dbReference type="SUPFAM" id="SSF46689">
    <property type="entry name" value="Homeodomain-like"/>
    <property type="match status" value="1"/>
</dbReference>
<reference evidence="7" key="1">
    <citation type="submission" date="2021-11" db="EMBL/GenBank/DDBJ databases">
        <title>Cultivation dependent microbiological survey of springs from the worlds oldest radium mine currently devoted to the extraction of radon-saturated water.</title>
        <authorList>
            <person name="Kapinusova G."/>
            <person name="Smrhova T."/>
            <person name="Strejcek M."/>
            <person name="Suman J."/>
            <person name="Jani K."/>
            <person name="Pajer P."/>
            <person name="Uhlik O."/>
        </authorList>
    </citation>
    <scope>NUCLEOTIDE SEQUENCE [LARGE SCALE GENOMIC DNA]</scope>
    <source>
        <strain evidence="7">J379</strain>
    </source>
</reference>
<evidence type="ECO:0000313" key="6">
    <source>
        <dbReference type="EMBL" id="UUY05414.1"/>
    </source>
</evidence>
<name>A0ABY5PL44_9ACTN</name>
<evidence type="ECO:0000259" key="4">
    <source>
        <dbReference type="Pfam" id="PF00440"/>
    </source>
</evidence>
<feature type="domain" description="HTH tetR-type" evidence="4">
    <location>
        <begin position="14"/>
        <end position="61"/>
    </location>
</feature>
<dbReference type="InterPro" id="IPR036271">
    <property type="entry name" value="Tet_transcr_reg_TetR-rel_C_sf"/>
</dbReference>
<protein>
    <submittedName>
        <fullName evidence="6">TetR/AcrR family transcriptional regulator</fullName>
    </submittedName>
</protein>
<keyword evidence="2" id="KW-0238">DNA-binding</keyword>
<proteinExistence type="predicted"/>
<evidence type="ECO:0000256" key="2">
    <source>
        <dbReference type="ARBA" id="ARBA00023125"/>
    </source>
</evidence>
<evidence type="ECO:0000256" key="1">
    <source>
        <dbReference type="ARBA" id="ARBA00023015"/>
    </source>
</evidence>
<dbReference type="Proteomes" id="UP001058860">
    <property type="component" value="Chromosome"/>
</dbReference>
<evidence type="ECO:0000259" key="5">
    <source>
        <dbReference type="Pfam" id="PF21993"/>
    </source>
</evidence>
<organism evidence="6 7">
    <name type="scientific">Svornostia abyssi</name>
    <dbReference type="NCBI Taxonomy" id="2898438"/>
    <lineage>
        <taxon>Bacteria</taxon>
        <taxon>Bacillati</taxon>
        <taxon>Actinomycetota</taxon>
        <taxon>Thermoleophilia</taxon>
        <taxon>Solirubrobacterales</taxon>
        <taxon>Baekduiaceae</taxon>
        <taxon>Svornostia</taxon>
    </lineage>
</organism>
<dbReference type="Gene3D" id="1.10.357.10">
    <property type="entry name" value="Tetracycline Repressor, domain 2"/>
    <property type="match status" value="1"/>
</dbReference>
<gene>
    <name evidence="6" type="ORF">LRS13_07800</name>
</gene>
<keyword evidence="3" id="KW-0804">Transcription</keyword>
<accession>A0ABY5PL44</accession>
<dbReference type="EMBL" id="CP088295">
    <property type="protein sequence ID" value="UUY05414.1"/>
    <property type="molecule type" value="Genomic_DNA"/>
</dbReference>
<sequence>MPTTQAQAPTRDRILFTSAELFRRQGYAGTGLKQVTTQAEAPFGSLYHFWPGGKEQLAEEVLRTGGDFFLALYRAIVDPAPDLLTGVRDFFTGAGETLVATGYLDACPIATVAGEVASTHEPLRSASADVFELWTAALTADLAHAGAPEEQARPLALAVIALLEGAFLLCRTLQSTEPMDAAADAAVALVRTALETQP</sequence>
<keyword evidence="7" id="KW-1185">Reference proteome</keyword>
<dbReference type="SUPFAM" id="SSF48498">
    <property type="entry name" value="Tetracyclin repressor-like, C-terminal domain"/>
    <property type="match status" value="1"/>
</dbReference>
<dbReference type="Pfam" id="PF00440">
    <property type="entry name" value="TetR_N"/>
    <property type="match status" value="1"/>
</dbReference>
<evidence type="ECO:0000313" key="7">
    <source>
        <dbReference type="Proteomes" id="UP001058860"/>
    </source>
</evidence>